<dbReference type="PANTHER" id="PTHR42643:SF24">
    <property type="entry name" value="IONOTROPIC RECEPTOR 60A"/>
    <property type="match status" value="1"/>
</dbReference>
<evidence type="ECO:0008006" key="11">
    <source>
        <dbReference type="Google" id="ProtNLM"/>
    </source>
</evidence>
<keyword evidence="6" id="KW-0675">Receptor</keyword>
<dbReference type="Gene3D" id="1.10.287.70">
    <property type="match status" value="1"/>
</dbReference>
<accession>U4TUE8</accession>
<dbReference type="PANTHER" id="PTHR42643">
    <property type="entry name" value="IONOTROPIC RECEPTOR 20A-RELATED"/>
    <property type="match status" value="1"/>
</dbReference>
<evidence type="ECO:0000313" key="10">
    <source>
        <dbReference type="Proteomes" id="UP000030742"/>
    </source>
</evidence>
<feature type="transmembrane region" description="Helical" evidence="8">
    <location>
        <begin position="45"/>
        <end position="70"/>
    </location>
</feature>
<keyword evidence="4 8" id="KW-1133">Transmembrane helix</keyword>
<evidence type="ECO:0000256" key="8">
    <source>
        <dbReference type="SAM" id="Phobius"/>
    </source>
</evidence>
<proteinExistence type="predicted"/>
<keyword evidence="3 8" id="KW-0812">Transmembrane</keyword>
<comment type="subcellular location">
    <subcellularLocation>
        <location evidence="1">Cell membrane</location>
        <topology evidence="1">Multi-pass membrane protein</topology>
    </subcellularLocation>
</comment>
<dbReference type="STRING" id="77166.U4TUE8"/>
<gene>
    <name evidence="9" type="ORF">D910_02611</name>
</gene>
<dbReference type="AlphaFoldDB" id="U4TUE8"/>
<keyword evidence="7" id="KW-0325">Glycoprotein</keyword>
<evidence type="ECO:0000256" key="3">
    <source>
        <dbReference type="ARBA" id="ARBA00022692"/>
    </source>
</evidence>
<evidence type="ECO:0000256" key="7">
    <source>
        <dbReference type="ARBA" id="ARBA00023180"/>
    </source>
</evidence>
<organism evidence="9 10">
    <name type="scientific">Dendroctonus ponderosae</name>
    <name type="common">Mountain pine beetle</name>
    <dbReference type="NCBI Taxonomy" id="77166"/>
    <lineage>
        <taxon>Eukaryota</taxon>
        <taxon>Metazoa</taxon>
        <taxon>Ecdysozoa</taxon>
        <taxon>Arthropoda</taxon>
        <taxon>Hexapoda</taxon>
        <taxon>Insecta</taxon>
        <taxon>Pterygota</taxon>
        <taxon>Neoptera</taxon>
        <taxon>Endopterygota</taxon>
        <taxon>Coleoptera</taxon>
        <taxon>Polyphaga</taxon>
        <taxon>Cucujiformia</taxon>
        <taxon>Curculionidae</taxon>
        <taxon>Scolytinae</taxon>
        <taxon>Dendroctonus</taxon>
    </lineage>
</organism>
<name>U4TUE8_DENPD</name>
<keyword evidence="5 8" id="KW-0472">Membrane</keyword>
<dbReference type="GO" id="GO:0005886">
    <property type="term" value="C:plasma membrane"/>
    <property type="evidence" value="ECO:0007669"/>
    <property type="project" value="UniProtKB-SubCell"/>
</dbReference>
<evidence type="ECO:0000256" key="5">
    <source>
        <dbReference type="ARBA" id="ARBA00023136"/>
    </source>
</evidence>
<evidence type="ECO:0000256" key="2">
    <source>
        <dbReference type="ARBA" id="ARBA00022475"/>
    </source>
</evidence>
<protein>
    <recommendedName>
        <fullName evidence="11">Ionotropic glutamate receptor C-terminal domain-containing protein</fullName>
    </recommendedName>
</protein>
<sequence length="226" mass="25724">MFWYVFGTFTNCFTFSAGTSWTRAERDITKLLVGNKPNYKQPSSIYWLFTIIITACYTGSIIAFVTLPIYPAVIDSIDQLTGKRYQIGMLNKGGWPSWFQNVSDETSERLLRKVDYVPDVESGLRNVTKAFFWPYALLGSREELQFIVKTNFSLGSKKSMLHISQQCFVPFKVGIALPHHLVYSEILAGGIQMILQSGLNIKMKNDIEWEMLRSSTGKLLAVSWGF</sequence>
<evidence type="ECO:0000256" key="4">
    <source>
        <dbReference type="ARBA" id="ARBA00022989"/>
    </source>
</evidence>
<dbReference type="OrthoDB" id="6500454at2759"/>
<dbReference type="EMBL" id="KB631669">
    <property type="protein sequence ID" value="ERL85189.1"/>
    <property type="molecule type" value="Genomic_DNA"/>
</dbReference>
<evidence type="ECO:0000313" key="9">
    <source>
        <dbReference type="EMBL" id="ERL85189.1"/>
    </source>
</evidence>
<evidence type="ECO:0000256" key="1">
    <source>
        <dbReference type="ARBA" id="ARBA00004651"/>
    </source>
</evidence>
<reference evidence="9 10" key="1">
    <citation type="journal article" date="2013" name="Genome Biol.">
        <title>Draft genome of the mountain pine beetle, Dendroctonus ponderosae Hopkins, a major forest pest.</title>
        <authorList>
            <person name="Keeling C.I."/>
            <person name="Yuen M.M."/>
            <person name="Liao N.Y."/>
            <person name="Docking T.R."/>
            <person name="Chan S.K."/>
            <person name="Taylor G.A."/>
            <person name="Palmquist D.L."/>
            <person name="Jackman S.D."/>
            <person name="Nguyen A."/>
            <person name="Li M."/>
            <person name="Henderson H."/>
            <person name="Janes J.K."/>
            <person name="Zhao Y."/>
            <person name="Pandoh P."/>
            <person name="Moore R."/>
            <person name="Sperling F.A."/>
            <person name="Huber D.P."/>
            <person name="Birol I."/>
            <person name="Jones S.J."/>
            <person name="Bohlmann J."/>
        </authorList>
    </citation>
    <scope>NUCLEOTIDE SEQUENCE</scope>
</reference>
<dbReference type="Proteomes" id="UP000030742">
    <property type="component" value="Unassembled WGS sequence"/>
</dbReference>
<dbReference type="InterPro" id="IPR052192">
    <property type="entry name" value="Insect_Ionotropic_Sensory_Rcpt"/>
</dbReference>
<evidence type="ECO:0000256" key="6">
    <source>
        <dbReference type="ARBA" id="ARBA00023170"/>
    </source>
</evidence>
<keyword evidence="2" id="KW-1003">Cell membrane</keyword>